<keyword evidence="1" id="KW-0732">Signal</keyword>
<evidence type="ECO:0000256" key="1">
    <source>
        <dbReference type="SAM" id="SignalP"/>
    </source>
</evidence>
<dbReference type="OrthoDB" id="6272643at2"/>
<accession>A1S2N1</accession>
<dbReference type="Proteomes" id="UP000009175">
    <property type="component" value="Chromosome"/>
</dbReference>
<dbReference type="RefSeq" id="WP_011758547.1">
    <property type="nucleotide sequence ID" value="NC_008700.1"/>
</dbReference>
<name>A1S2N1_SHEAM</name>
<gene>
    <name evidence="2" type="ordered locus">Sama_0427</name>
</gene>
<feature type="chain" id="PRO_5002636329" description="Lipoprotein" evidence="1">
    <location>
        <begin position="26"/>
        <end position="174"/>
    </location>
</feature>
<protein>
    <recommendedName>
        <fullName evidence="4">Lipoprotein</fullName>
    </recommendedName>
</protein>
<keyword evidence="3" id="KW-1185">Reference proteome</keyword>
<dbReference type="EMBL" id="CP000507">
    <property type="protein sequence ID" value="ABL98637.1"/>
    <property type="molecule type" value="Genomic_DNA"/>
</dbReference>
<evidence type="ECO:0000313" key="3">
    <source>
        <dbReference type="Proteomes" id="UP000009175"/>
    </source>
</evidence>
<proteinExistence type="predicted"/>
<dbReference type="AlphaFoldDB" id="A1S2N1"/>
<organism evidence="2 3">
    <name type="scientific">Shewanella amazonensis (strain ATCC BAA-1098 / SB2B)</name>
    <dbReference type="NCBI Taxonomy" id="326297"/>
    <lineage>
        <taxon>Bacteria</taxon>
        <taxon>Pseudomonadati</taxon>
        <taxon>Pseudomonadota</taxon>
        <taxon>Gammaproteobacteria</taxon>
        <taxon>Alteromonadales</taxon>
        <taxon>Shewanellaceae</taxon>
        <taxon>Shewanella</taxon>
    </lineage>
</organism>
<evidence type="ECO:0000313" key="2">
    <source>
        <dbReference type="EMBL" id="ABL98637.1"/>
    </source>
</evidence>
<sequence>MTKPWCSVAVVALLALSAAPLPVLADLSTSVWIGNHNGLGLSFSSGGYGHWRYPGAYWNGGWGWRDPIYRDPFWRYNDSWYWQHRAWEQERQAQRDARAERERQRLMTQPRVVPPAMITRSREQVEGLASLPQNARVLMVDGKPQYEWQGQRYSFDWHTQRYMPVPPVPSSESR</sequence>
<dbReference type="KEGG" id="saz:Sama_0427"/>
<evidence type="ECO:0008006" key="4">
    <source>
        <dbReference type="Google" id="ProtNLM"/>
    </source>
</evidence>
<dbReference type="HOGENOM" id="CLU_1539013_0_0_6"/>
<reference evidence="2 3" key="1">
    <citation type="submission" date="2006-12" db="EMBL/GenBank/DDBJ databases">
        <title>Complete sequence of Shewanella amazonensis SB2B.</title>
        <authorList>
            <consortium name="US DOE Joint Genome Institute"/>
            <person name="Copeland A."/>
            <person name="Lucas S."/>
            <person name="Lapidus A."/>
            <person name="Barry K."/>
            <person name="Detter J.C."/>
            <person name="Glavina del Rio T."/>
            <person name="Hammon N."/>
            <person name="Israni S."/>
            <person name="Dalin E."/>
            <person name="Tice H."/>
            <person name="Pitluck S."/>
            <person name="Munk A.C."/>
            <person name="Brettin T."/>
            <person name="Bruce D."/>
            <person name="Han C."/>
            <person name="Tapia R."/>
            <person name="Gilna P."/>
            <person name="Schmutz J."/>
            <person name="Larimer F."/>
            <person name="Land M."/>
            <person name="Hauser L."/>
            <person name="Kyrpides N."/>
            <person name="Mikhailova N."/>
            <person name="Fredrickson J."/>
            <person name="Richardson P."/>
        </authorList>
    </citation>
    <scope>NUCLEOTIDE SEQUENCE [LARGE SCALE GENOMIC DNA]</scope>
    <source>
        <strain evidence="3">ATCC BAA-1098 / SB2B</strain>
    </source>
</reference>
<feature type="signal peptide" evidence="1">
    <location>
        <begin position="1"/>
        <end position="25"/>
    </location>
</feature>